<gene>
    <name evidence="1" type="ORF">THITE_158270</name>
</gene>
<keyword evidence="2" id="KW-1185">Reference proteome</keyword>
<dbReference type="HOGENOM" id="CLU_2869224_0_0_1"/>
<organism evidence="1 2">
    <name type="scientific">Thermothielavioides terrestris (strain ATCC 38088 / NRRL 8126)</name>
    <name type="common">Thielavia terrestris</name>
    <dbReference type="NCBI Taxonomy" id="578455"/>
    <lineage>
        <taxon>Eukaryota</taxon>
        <taxon>Fungi</taxon>
        <taxon>Dikarya</taxon>
        <taxon>Ascomycota</taxon>
        <taxon>Pezizomycotina</taxon>
        <taxon>Sordariomycetes</taxon>
        <taxon>Sordariomycetidae</taxon>
        <taxon>Sordariales</taxon>
        <taxon>Chaetomiaceae</taxon>
        <taxon>Thermothielavioides</taxon>
        <taxon>Thermothielavioides terrestris</taxon>
    </lineage>
</organism>
<dbReference type="Proteomes" id="UP000008181">
    <property type="component" value="Chromosome 1"/>
</dbReference>
<reference evidence="1 2" key="1">
    <citation type="journal article" date="2011" name="Nat. Biotechnol.">
        <title>Comparative genomic analysis of the thermophilic biomass-degrading fungi Myceliophthora thermophila and Thielavia terrestris.</title>
        <authorList>
            <person name="Berka R.M."/>
            <person name="Grigoriev I.V."/>
            <person name="Otillar R."/>
            <person name="Salamov A."/>
            <person name="Grimwood J."/>
            <person name="Reid I."/>
            <person name="Ishmael N."/>
            <person name="John T."/>
            <person name="Darmond C."/>
            <person name="Moisan M.-C."/>
            <person name="Henrissat B."/>
            <person name="Coutinho P.M."/>
            <person name="Lombard V."/>
            <person name="Natvig D.O."/>
            <person name="Lindquist E."/>
            <person name="Schmutz J."/>
            <person name="Lucas S."/>
            <person name="Harris P."/>
            <person name="Powlowski J."/>
            <person name="Bellemare A."/>
            <person name="Taylor D."/>
            <person name="Butler G."/>
            <person name="de Vries R.P."/>
            <person name="Allijn I.E."/>
            <person name="van den Brink J."/>
            <person name="Ushinsky S."/>
            <person name="Storms R."/>
            <person name="Powell A.J."/>
            <person name="Paulsen I.T."/>
            <person name="Elbourne L.D.H."/>
            <person name="Baker S.E."/>
            <person name="Magnuson J."/>
            <person name="LaBoissiere S."/>
            <person name="Clutterbuck A.J."/>
            <person name="Martinez D."/>
            <person name="Wogulis M."/>
            <person name="de Leon A.L."/>
            <person name="Rey M.W."/>
            <person name="Tsang A."/>
        </authorList>
    </citation>
    <scope>NUCLEOTIDE SEQUENCE [LARGE SCALE GENOMIC DNA]</scope>
    <source>
        <strain evidence="2">ATCC 38088 / NRRL 8126</strain>
    </source>
</reference>
<name>G2QSS4_THETT</name>
<sequence length="64" mass="7047">MATHRRMEVFITFERAAPVTPQPHPSAPQPGWSALGSELALRDIQLPFQGTLRAPAEPENGGRR</sequence>
<dbReference type="EMBL" id="CP003009">
    <property type="protein sequence ID" value="AEO64357.1"/>
    <property type="molecule type" value="Genomic_DNA"/>
</dbReference>
<protein>
    <submittedName>
        <fullName evidence="1">Uncharacterized protein</fullName>
    </submittedName>
</protein>
<proteinExistence type="predicted"/>
<evidence type="ECO:0000313" key="2">
    <source>
        <dbReference type="Proteomes" id="UP000008181"/>
    </source>
</evidence>
<dbReference type="GeneID" id="11517670"/>
<dbReference type="KEGG" id="ttt:THITE_158270"/>
<accession>G2QSS4</accession>
<evidence type="ECO:0000313" key="1">
    <source>
        <dbReference type="EMBL" id="AEO64357.1"/>
    </source>
</evidence>
<dbReference type="AlphaFoldDB" id="G2QSS4"/>
<dbReference type="RefSeq" id="XP_003650693.1">
    <property type="nucleotide sequence ID" value="XM_003650645.1"/>
</dbReference>